<dbReference type="Pfam" id="PF25888">
    <property type="entry name" value="WHD_DnaB"/>
    <property type="match status" value="1"/>
</dbReference>
<keyword evidence="4" id="KW-1185">Reference proteome</keyword>
<protein>
    <submittedName>
        <fullName evidence="3">DnaD domain protein</fullName>
    </submittedName>
</protein>
<feature type="compositionally biased region" description="Basic residues" evidence="1">
    <location>
        <begin position="442"/>
        <end position="451"/>
    </location>
</feature>
<name>A0ABW1IUK9_9BACL</name>
<evidence type="ECO:0000256" key="1">
    <source>
        <dbReference type="SAM" id="MobiDB-lite"/>
    </source>
</evidence>
<feature type="region of interest" description="Disordered" evidence="1">
    <location>
        <begin position="428"/>
        <end position="460"/>
    </location>
</feature>
<proteinExistence type="predicted"/>
<reference evidence="4" key="1">
    <citation type="journal article" date="2019" name="Int. J. Syst. Evol. Microbiol.">
        <title>The Global Catalogue of Microorganisms (GCM) 10K type strain sequencing project: providing services to taxonomists for standard genome sequencing and annotation.</title>
        <authorList>
            <consortium name="The Broad Institute Genomics Platform"/>
            <consortium name="The Broad Institute Genome Sequencing Center for Infectious Disease"/>
            <person name="Wu L."/>
            <person name="Ma J."/>
        </authorList>
    </citation>
    <scope>NUCLEOTIDE SEQUENCE [LARGE SCALE GENOMIC DNA]</scope>
    <source>
        <strain evidence="4">CCM 8749</strain>
    </source>
</reference>
<dbReference type="Proteomes" id="UP001596250">
    <property type="component" value="Unassembled WGS sequence"/>
</dbReference>
<evidence type="ECO:0000259" key="2">
    <source>
        <dbReference type="Pfam" id="PF25888"/>
    </source>
</evidence>
<dbReference type="InterPro" id="IPR058660">
    <property type="entry name" value="WHD_DnaB"/>
</dbReference>
<evidence type="ECO:0000313" key="4">
    <source>
        <dbReference type="Proteomes" id="UP001596250"/>
    </source>
</evidence>
<feature type="domain" description="Replicative helicase loading/DNA remodeling protein DnaB N-terminal winged helix" evidence="2">
    <location>
        <begin position="12"/>
        <end position="220"/>
    </location>
</feature>
<gene>
    <name evidence="3" type="ORF">ACFPXP_20430</name>
</gene>
<organism evidence="3 4">
    <name type="scientific">Marinicrinis lubricantis</name>
    <dbReference type="NCBI Taxonomy" id="2086470"/>
    <lineage>
        <taxon>Bacteria</taxon>
        <taxon>Bacillati</taxon>
        <taxon>Bacillota</taxon>
        <taxon>Bacilli</taxon>
        <taxon>Bacillales</taxon>
        <taxon>Paenibacillaceae</taxon>
    </lineage>
</organism>
<comment type="caution">
    <text evidence="3">The sequence shown here is derived from an EMBL/GenBank/DDBJ whole genome shotgun (WGS) entry which is preliminary data.</text>
</comment>
<dbReference type="EMBL" id="JBHSQV010000184">
    <property type="protein sequence ID" value="MFC5988777.1"/>
    <property type="molecule type" value="Genomic_DNA"/>
</dbReference>
<sequence length="488" mass="57429">MRISNLLHFTENHRFYMFRDFSLSPLEYKMLQWIYQPMIGPTAISLFLLLYEQVPAERIGYSRLEQQRRLFLSMALEPSEKGRKQLIESASKLEALGLLQSSRQYISEQDEYIYAYRLHKPLSPYEFFKNDHLLLLLRDKIGKHAVLSLHNELCCTAEYPWNTESVQQEDISTPFYELFQLNTNTIDFELEQALLESASGIIPFESQNSEETLDYGEMMRRFPRTSSNRVWVERLKYAPEQLSKLHYLTMKYQLSISRLCSLLDEDFAFNAQGELQYEALEHAAHLTFRQMKKREEDRTVWLNRSNSNAEDKDEAPREVEMQYYVDVPAAITKQVDVHQYNRMLKNQPYTKILDLFFPGNVPDSVLNTFSKIDLNYRLKEEVINLLIHYIKNNDFSWSKPYIDAIASDMLGRQIDSFEKAVEYIRAQENRTKQPKAAGSKTSRSRRNAHQKPKLEVYQGEASGSFNEEAYQRGLQLAELLDEKNKRQS</sequence>
<evidence type="ECO:0000313" key="3">
    <source>
        <dbReference type="EMBL" id="MFC5988777.1"/>
    </source>
</evidence>
<dbReference type="RefSeq" id="WP_379896266.1">
    <property type="nucleotide sequence ID" value="NZ_JBHSQV010000184.1"/>
</dbReference>
<accession>A0ABW1IUK9</accession>